<dbReference type="SMART" id="SM00332">
    <property type="entry name" value="PP2Cc"/>
    <property type="match status" value="1"/>
</dbReference>
<dbReference type="PANTHER" id="PTHR13832:SF860">
    <property type="entry name" value="PROTEIN PHOSPHATASE PHPP"/>
    <property type="match status" value="1"/>
</dbReference>
<dbReference type="SUPFAM" id="SSF81606">
    <property type="entry name" value="PP2C-like"/>
    <property type="match status" value="1"/>
</dbReference>
<dbReference type="Proteomes" id="UP001254848">
    <property type="component" value="Unassembled WGS sequence"/>
</dbReference>
<reference evidence="2 3" key="1">
    <citation type="submission" date="2023-07" db="EMBL/GenBank/DDBJ databases">
        <title>The novel representative of Negativicutes class, Anaeroselena agilis gen. nov. sp. nov.</title>
        <authorList>
            <person name="Prokofeva M.I."/>
            <person name="Elcheninov A.G."/>
            <person name="Klyukina A."/>
            <person name="Kublanov I.V."/>
            <person name="Frolov E.N."/>
            <person name="Podosokorskaya O.A."/>
        </authorList>
    </citation>
    <scope>NUCLEOTIDE SEQUENCE [LARGE SCALE GENOMIC DNA]</scope>
    <source>
        <strain evidence="2 3">4137-cl</strain>
    </source>
</reference>
<dbReference type="InterPro" id="IPR036457">
    <property type="entry name" value="PPM-type-like_dom_sf"/>
</dbReference>
<proteinExistence type="predicted"/>
<comment type="caution">
    <text evidence="2">The sequence shown here is derived from an EMBL/GenBank/DDBJ whole genome shotgun (WGS) entry which is preliminary data.</text>
</comment>
<dbReference type="RefSeq" id="WP_413780013.1">
    <property type="nucleotide sequence ID" value="NZ_JAUOZS010000001.1"/>
</dbReference>
<evidence type="ECO:0000259" key="1">
    <source>
        <dbReference type="PROSITE" id="PS51746"/>
    </source>
</evidence>
<dbReference type="PANTHER" id="PTHR13832">
    <property type="entry name" value="PROTEIN PHOSPHATASE 2C"/>
    <property type="match status" value="1"/>
</dbReference>
<dbReference type="NCBIfam" id="NF033484">
    <property type="entry name" value="Stp1_PP2C_phos"/>
    <property type="match status" value="1"/>
</dbReference>
<organism evidence="2 3">
    <name type="scientific">Anaeroselena agilis</name>
    <dbReference type="NCBI Taxonomy" id="3063788"/>
    <lineage>
        <taxon>Bacteria</taxon>
        <taxon>Bacillati</taxon>
        <taxon>Bacillota</taxon>
        <taxon>Negativicutes</taxon>
        <taxon>Acetonemataceae</taxon>
        <taxon>Anaeroselena</taxon>
    </lineage>
</organism>
<dbReference type="Pfam" id="PF13672">
    <property type="entry name" value="PP2C_2"/>
    <property type="match status" value="1"/>
</dbReference>
<accession>A0ABU3NYX4</accession>
<dbReference type="SMART" id="SM00331">
    <property type="entry name" value="PP2C_SIG"/>
    <property type="match status" value="1"/>
</dbReference>
<protein>
    <submittedName>
        <fullName evidence="2">Stp1/IreP family PP2C-type Ser/Thr phosphatase</fullName>
    </submittedName>
</protein>
<evidence type="ECO:0000313" key="3">
    <source>
        <dbReference type="Proteomes" id="UP001254848"/>
    </source>
</evidence>
<name>A0ABU3NYX4_9FIRM</name>
<dbReference type="InterPro" id="IPR001932">
    <property type="entry name" value="PPM-type_phosphatase-like_dom"/>
</dbReference>
<dbReference type="EMBL" id="JAUOZS010000001">
    <property type="protein sequence ID" value="MDT8901502.1"/>
    <property type="molecule type" value="Genomic_DNA"/>
</dbReference>
<dbReference type="InterPro" id="IPR015655">
    <property type="entry name" value="PP2C"/>
</dbReference>
<dbReference type="Gene3D" id="3.60.40.10">
    <property type="entry name" value="PPM-type phosphatase domain"/>
    <property type="match status" value="1"/>
</dbReference>
<evidence type="ECO:0000313" key="2">
    <source>
        <dbReference type="EMBL" id="MDT8901502.1"/>
    </source>
</evidence>
<sequence length="236" mass="24366">MLAYALSDIGKVRETNEDSFVCQPPLFVVADGMGGHVAGEVASRVAADTVSARFAGAGGEEPTALLSEAIIDANDKVYRLAQEDSERAGMGTTLTAAFVAGSVLYWGHVGDSRLYLLRGGVLSQVSEDHSLVGELVRNGSITADEALIHPHRNILTRAVGTGDRVKVDTGSLTLAAGDKVLLCTDGLTNMVTDGEIAAALSRDGDGAALLAQLVARANDAGGLDNITAILVCFEAV</sequence>
<dbReference type="PROSITE" id="PS51746">
    <property type="entry name" value="PPM_2"/>
    <property type="match status" value="1"/>
</dbReference>
<keyword evidence="3" id="KW-1185">Reference proteome</keyword>
<gene>
    <name evidence="2" type="ORF">Q4T40_09640</name>
</gene>
<dbReference type="CDD" id="cd00143">
    <property type="entry name" value="PP2Cc"/>
    <property type="match status" value="1"/>
</dbReference>
<feature type="domain" description="PPM-type phosphatase" evidence="1">
    <location>
        <begin position="2"/>
        <end position="233"/>
    </location>
</feature>